<dbReference type="OrthoDB" id="1972150at2759"/>
<organism evidence="2 3">
    <name type="scientific">Adiantum capillus-veneris</name>
    <name type="common">Maidenhair fern</name>
    <dbReference type="NCBI Taxonomy" id="13818"/>
    <lineage>
        <taxon>Eukaryota</taxon>
        <taxon>Viridiplantae</taxon>
        <taxon>Streptophyta</taxon>
        <taxon>Embryophyta</taxon>
        <taxon>Tracheophyta</taxon>
        <taxon>Polypodiopsida</taxon>
        <taxon>Polypodiidae</taxon>
        <taxon>Polypodiales</taxon>
        <taxon>Pteridineae</taxon>
        <taxon>Pteridaceae</taxon>
        <taxon>Vittarioideae</taxon>
        <taxon>Adiantum</taxon>
    </lineage>
</organism>
<keyword evidence="1" id="KW-0175">Coiled coil</keyword>
<evidence type="ECO:0000313" key="3">
    <source>
        <dbReference type="Proteomes" id="UP000886520"/>
    </source>
</evidence>
<accession>A0A9D4UES3</accession>
<dbReference type="AlphaFoldDB" id="A0A9D4UES3"/>
<keyword evidence="3" id="KW-1185">Reference proteome</keyword>
<gene>
    <name evidence="2" type="ORF">GOP47_0019267</name>
</gene>
<comment type="caution">
    <text evidence="2">The sequence shown here is derived from an EMBL/GenBank/DDBJ whole genome shotgun (WGS) entry which is preliminary data.</text>
</comment>
<dbReference type="EMBL" id="JABFUD020000018">
    <property type="protein sequence ID" value="KAI5066643.1"/>
    <property type="molecule type" value="Genomic_DNA"/>
</dbReference>
<protein>
    <submittedName>
        <fullName evidence="2">Uncharacterized protein</fullName>
    </submittedName>
</protein>
<reference evidence="2" key="1">
    <citation type="submission" date="2021-01" db="EMBL/GenBank/DDBJ databases">
        <title>Adiantum capillus-veneris genome.</title>
        <authorList>
            <person name="Fang Y."/>
            <person name="Liao Q."/>
        </authorList>
    </citation>
    <scope>NUCLEOTIDE SEQUENCE</scope>
    <source>
        <strain evidence="2">H3</strain>
        <tissue evidence="2">Leaf</tissue>
    </source>
</reference>
<sequence>MSMATRASSRNKLTFAGVVATPPKLDNTIRLQNEVERLRKENDELKQRIVAIELRLTTMEKDKKEEIEQMEAKLKKTKVDVETTLTKAVKNHVQEVISNKVESRVASTLRERQRQDDIALNVRIGGLPSCWKGEGDIEFGKALPLIQAALPMIQWDEEAITVVTHEYRTNHAILTLKTKSDRIRLLQQSRLLQDTKFWFAEDLTPAQHKQKKVELQKVREAGKWAVYRGGKAIIQEFRTPKPASLPLAPS</sequence>
<feature type="coiled-coil region" evidence="1">
    <location>
        <begin position="28"/>
        <end position="87"/>
    </location>
</feature>
<evidence type="ECO:0000313" key="2">
    <source>
        <dbReference type="EMBL" id="KAI5066643.1"/>
    </source>
</evidence>
<dbReference type="Proteomes" id="UP000886520">
    <property type="component" value="Chromosome 18"/>
</dbReference>
<name>A0A9D4UES3_ADICA</name>
<evidence type="ECO:0000256" key="1">
    <source>
        <dbReference type="SAM" id="Coils"/>
    </source>
</evidence>
<proteinExistence type="predicted"/>